<protein>
    <submittedName>
        <fullName evidence="1">Uncharacterized protein</fullName>
    </submittedName>
</protein>
<evidence type="ECO:0000313" key="1">
    <source>
        <dbReference type="EMBL" id="MDV5822113.1"/>
    </source>
</evidence>
<comment type="caution">
    <text evidence="1">The sequence shown here is derived from an EMBL/GenBank/DDBJ whole genome shotgun (WGS) entry which is preliminary data.</text>
</comment>
<evidence type="ECO:0000313" key="2">
    <source>
        <dbReference type="Proteomes" id="UP001185984"/>
    </source>
</evidence>
<gene>
    <name evidence="1" type="ORF">O0R41_00655</name>
</gene>
<organism evidence="1 2">
    <name type="scientific">Sphingobium naphthae</name>
    <dbReference type="NCBI Taxonomy" id="1886786"/>
    <lineage>
        <taxon>Bacteria</taxon>
        <taxon>Pseudomonadati</taxon>
        <taxon>Pseudomonadota</taxon>
        <taxon>Alphaproteobacteria</taxon>
        <taxon>Sphingomonadales</taxon>
        <taxon>Sphingomonadaceae</taxon>
        <taxon>Sphingobium</taxon>
    </lineage>
</organism>
<dbReference type="Proteomes" id="UP001185984">
    <property type="component" value="Unassembled WGS sequence"/>
</dbReference>
<reference evidence="2" key="1">
    <citation type="journal article" date="2022" name="J Environ Chem Eng">
        <title>Biodegradation of petroleum oil using a constructed nonpathogenic and heavy metal-tolerant bacterial consortium isolated from marine sponges.</title>
        <authorList>
            <person name="Dechsakulwatana C."/>
            <person name="Rungsihiranrut A."/>
            <person name="Muangchinda C."/>
            <person name="Ningthoujam R."/>
            <person name="Klankeo P."/>
            <person name="Pinyakong O."/>
        </authorList>
    </citation>
    <scope>NUCLEOTIDE SEQUENCE [LARGE SCALE GENOMIC DNA]</scope>
    <source>
        <strain evidence="2">MO2-4</strain>
    </source>
</reference>
<sequence length="69" mass="7241">MVDLPCCIAAEHHVGAMHPNLLPCAGGLKADPKWIGIAMNGIGRQKALGAALVEKDRQSALCCRQDAGF</sequence>
<dbReference type="EMBL" id="JAPTHD010000001">
    <property type="protein sequence ID" value="MDV5822113.1"/>
    <property type="molecule type" value="Genomic_DNA"/>
</dbReference>
<dbReference type="RefSeq" id="WP_317515408.1">
    <property type="nucleotide sequence ID" value="NZ_JAPTHD010000001.1"/>
</dbReference>
<proteinExistence type="predicted"/>
<accession>A0ABU3ZRG0</accession>
<name>A0ABU3ZRG0_9SPHN</name>
<keyword evidence="2" id="KW-1185">Reference proteome</keyword>